<dbReference type="Proteomes" id="UP001320159">
    <property type="component" value="Unassembled WGS sequence"/>
</dbReference>
<gene>
    <name evidence="2" type="ORF">CUJ83_07955</name>
</gene>
<dbReference type="SUPFAM" id="SSF51338">
    <property type="entry name" value="Composite domain of metallo-dependent hydrolases"/>
    <property type="match status" value="1"/>
</dbReference>
<dbReference type="InterPro" id="IPR050287">
    <property type="entry name" value="MTA/SAH_deaminase"/>
</dbReference>
<dbReference type="InterPro" id="IPR006680">
    <property type="entry name" value="Amidohydro-rel"/>
</dbReference>
<evidence type="ECO:0000313" key="3">
    <source>
        <dbReference type="Proteomes" id="UP001320159"/>
    </source>
</evidence>
<dbReference type="EMBL" id="PGCK01000005">
    <property type="protein sequence ID" value="MCD1294930.1"/>
    <property type="molecule type" value="Genomic_DNA"/>
</dbReference>
<comment type="caution">
    <text evidence="2">The sequence shown here is derived from an EMBL/GenBank/DDBJ whole genome shotgun (WGS) entry which is preliminary data.</text>
</comment>
<proteinExistence type="predicted"/>
<sequence length="362" mass="39583">MLNEYIVSGTMFYGDDPEVREGYLVIRDGKIKEVCFERHEGGISGVICPAFINSHSHVGDSLAKDLPYMPLVDLVAPPDGLKHKILASASREDIADGIRSTLRDMERTGTWNFIDFRENGVEGVRLLRELAGPRAFILGRATLTDTIDDVLKVSDGVGISGANDIPRETLYSTVEKAKKLGKTVGIHAGELNRSDVDTAIDIMPDFLVHMTQAIGADIKRVSEQNIPVIVCPRSNMITGVGMPPLKKMAEAGVSMAIGTDNVMLNSPNVFSEMEWVSKAFLHDDAYTLKMATINGAKIMGREKTTGSIEAGKDADILVFDRDSDNLRGSRNILSSIVRRGRPDDIIYSIHGGIICQKYSTRS</sequence>
<dbReference type="Pfam" id="PF01979">
    <property type="entry name" value="Amidohydro_1"/>
    <property type="match status" value="1"/>
</dbReference>
<evidence type="ECO:0000259" key="1">
    <source>
        <dbReference type="Pfam" id="PF01979"/>
    </source>
</evidence>
<dbReference type="InterPro" id="IPR032466">
    <property type="entry name" value="Metal_Hydrolase"/>
</dbReference>
<dbReference type="InterPro" id="IPR011059">
    <property type="entry name" value="Metal-dep_hydrolase_composite"/>
</dbReference>
<keyword evidence="3" id="KW-1185">Reference proteome</keyword>
<dbReference type="SUPFAM" id="SSF51556">
    <property type="entry name" value="Metallo-dependent hydrolases"/>
    <property type="match status" value="1"/>
</dbReference>
<reference evidence="2 3" key="1">
    <citation type="submission" date="2017-11" db="EMBL/GenBank/DDBJ databases">
        <title>Isolation and Characterization of Family Methanocellaceae Species from Potential Methane Hydrate Area Offshore Southwestern Taiwan.</title>
        <authorList>
            <person name="Zhang W.-L."/>
            <person name="Chen W.-C."/>
            <person name="Lai M.-C."/>
            <person name="Chen S.-C."/>
        </authorList>
    </citation>
    <scope>NUCLEOTIDE SEQUENCE [LARGE SCALE GENOMIC DNA]</scope>
    <source>
        <strain evidence="2 3">CWC-04</strain>
    </source>
</reference>
<feature type="domain" description="Amidohydrolase-related" evidence="1">
    <location>
        <begin position="46"/>
        <end position="337"/>
    </location>
</feature>
<dbReference type="PANTHER" id="PTHR43794:SF5">
    <property type="entry name" value="CHLOROHYDROLASE FAMILY PROTEIN"/>
    <property type="match status" value="1"/>
</dbReference>
<evidence type="ECO:0000313" key="2">
    <source>
        <dbReference type="EMBL" id="MCD1294930.1"/>
    </source>
</evidence>
<dbReference type="Gene3D" id="3.20.20.140">
    <property type="entry name" value="Metal-dependent hydrolases"/>
    <property type="match status" value="1"/>
</dbReference>
<dbReference type="PANTHER" id="PTHR43794">
    <property type="entry name" value="AMINOHYDROLASE SSNA-RELATED"/>
    <property type="match status" value="1"/>
</dbReference>
<dbReference type="RefSeq" id="WP_230741763.1">
    <property type="nucleotide sequence ID" value="NZ_PGCK01000005.1"/>
</dbReference>
<dbReference type="GO" id="GO:0016810">
    <property type="term" value="F:hydrolase activity, acting on carbon-nitrogen (but not peptide) bonds"/>
    <property type="evidence" value="ECO:0007669"/>
    <property type="project" value="InterPro"/>
</dbReference>
<dbReference type="AlphaFoldDB" id="A0AAP2W4Z6"/>
<name>A0AAP2W4Z6_9EURY</name>
<accession>A0AAP2W4Z6</accession>
<protein>
    <submittedName>
        <fullName evidence="2">Amidohydrolase</fullName>
    </submittedName>
</protein>
<dbReference type="NCBIfam" id="NF005552">
    <property type="entry name" value="PRK07213.1"/>
    <property type="match status" value="1"/>
</dbReference>
<organism evidence="2 3">
    <name type="scientific">Methanooceanicella nereidis</name>
    <dbReference type="NCBI Taxonomy" id="2052831"/>
    <lineage>
        <taxon>Archaea</taxon>
        <taxon>Methanobacteriati</taxon>
        <taxon>Methanobacteriota</taxon>
        <taxon>Stenosarchaea group</taxon>
        <taxon>Methanomicrobia</taxon>
        <taxon>Methanocellales</taxon>
        <taxon>Methanocellaceae</taxon>
        <taxon>Methanooceanicella</taxon>
    </lineage>
</organism>